<comment type="cofactor">
    <cofactor evidence="1 6">
        <name>(R)-lipoate</name>
        <dbReference type="ChEBI" id="CHEBI:83088"/>
    </cofactor>
</comment>
<dbReference type="Pfam" id="PF02817">
    <property type="entry name" value="E3_binding"/>
    <property type="match status" value="1"/>
</dbReference>
<organism evidence="10 11">
    <name type="scientific">Nocardiopsis terrae</name>
    <dbReference type="NCBI Taxonomy" id="372655"/>
    <lineage>
        <taxon>Bacteria</taxon>
        <taxon>Bacillati</taxon>
        <taxon>Actinomycetota</taxon>
        <taxon>Actinomycetes</taxon>
        <taxon>Streptosporangiales</taxon>
        <taxon>Nocardiopsidaceae</taxon>
        <taxon>Nocardiopsis</taxon>
    </lineage>
</organism>
<evidence type="ECO:0000256" key="3">
    <source>
        <dbReference type="ARBA" id="ARBA00022679"/>
    </source>
</evidence>
<dbReference type="InterPro" id="IPR023213">
    <property type="entry name" value="CAT-like_dom_sf"/>
</dbReference>
<dbReference type="Pfam" id="PF00364">
    <property type="entry name" value="Biotin_lipoyl"/>
    <property type="match status" value="1"/>
</dbReference>
<dbReference type="InterPro" id="IPR004167">
    <property type="entry name" value="PSBD"/>
</dbReference>
<dbReference type="InterPro" id="IPR000089">
    <property type="entry name" value="Biotin_lipoyl"/>
</dbReference>
<comment type="similarity">
    <text evidence="2 6">Belongs to the 2-oxoacid dehydrogenase family.</text>
</comment>
<dbReference type="InterPro" id="IPR050743">
    <property type="entry name" value="2-oxoacid_DH_E2_comp"/>
</dbReference>
<dbReference type="InterPro" id="IPR011053">
    <property type="entry name" value="Single_hybrid_motif"/>
</dbReference>
<feature type="region of interest" description="Disordered" evidence="7">
    <location>
        <begin position="85"/>
        <end position="177"/>
    </location>
</feature>
<dbReference type="CDD" id="cd06849">
    <property type="entry name" value="lipoyl_domain"/>
    <property type="match status" value="1"/>
</dbReference>
<dbReference type="SUPFAM" id="SSF52777">
    <property type="entry name" value="CoA-dependent acyltransferases"/>
    <property type="match status" value="1"/>
</dbReference>
<dbReference type="InterPro" id="IPR001078">
    <property type="entry name" value="2-oxoacid_DH_actylTfrase"/>
</dbReference>
<evidence type="ECO:0000313" key="10">
    <source>
        <dbReference type="EMBL" id="MBE1459275.1"/>
    </source>
</evidence>
<feature type="domain" description="Peripheral subunit-binding (PSBD)" evidence="9">
    <location>
        <begin position="180"/>
        <end position="217"/>
    </location>
</feature>
<dbReference type="SUPFAM" id="SSF47005">
    <property type="entry name" value="Peripheral subunit-binding domain of 2-oxo acid dehydrogenase complex"/>
    <property type="match status" value="1"/>
</dbReference>
<protein>
    <recommendedName>
        <fullName evidence="6">Dihydrolipoamide acetyltransferase component of pyruvate dehydrogenase complex</fullName>
        <ecNumber evidence="6">2.3.1.-</ecNumber>
    </recommendedName>
</protein>
<evidence type="ECO:0000256" key="5">
    <source>
        <dbReference type="ARBA" id="ARBA00023315"/>
    </source>
</evidence>
<proteinExistence type="inferred from homology"/>
<dbReference type="Proteomes" id="UP000598217">
    <property type="component" value="Unassembled WGS sequence"/>
</dbReference>
<evidence type="ECO:0000256" key="7">
    <source>
        <dbReference type="SAM" id="MobiDB-lite"/>
    </source>
</evidence>
<evidence type="ECO:0000256" key="2">
    <source>
        <dbReference type="ARBA" id="ARBA00007317"/>
    </source>
</evidence>
<comment type="caution">
    <text evidence="10">The sequence shown here is derived from an EMBL/GenBank/DDBJ whole genome shotgun (WGS) entry which is preliminary data.</text>
</comment>
<dbReference type="EMBL" id="JADBDY010000001">
    <property type="protein sequence ID" value="MBE1459275.1"/>
    <property type="molecule type" value="Genomic_DNA"/>
</dbReference>
<evidence type="ECO:0000313" key="11">
    <source>
        <dbReference type="Proteomes" id="UP000598217"/>
    </source>
</evidence>
<dbReference type="PANTHER" id="PTHR43178">
    <property type="entry name" value="DIHYDROLIPOAMIDE ACETYLTRANSFERASE COMPONENT OF PYRUVATE DEHYDROGENASE COMPLEX"/>
    <property type="match status" value="1"/>
</dbReference>
<dbReference type="PROSITE" id="PS51826">
    <property type="entry name" value="PSBD"/>
    <property type="match status" value="1"/>
</dbReference>
<evidence type="ECO:0000259" key="8">
    <source>
        <dbReference type="PROSITE" id="PS50968"/>
    </source>
</evidence>
<reference evidence="10 11" key="1">
    <citation type="submission" date="2020-10" db="EMBL/GenBank/DDBJ databases">
        <title>Sequencing the genomes of 1000 actinobacteria strains.</title>
        <authorList>
            <person name="Klenk H.-P."/>
        </authorList>
    </citation>
    <scope>NUCLEOTIDE SEQUENCE [LARGE SCALE GENOMIC DNA]</scope>
    <source>
        <strain evidence="10 11">DSM 45157</strain>
    </source>
</reference>
<dbReference type="PROSITE" id="PS50968">
    <property type="entry name" value="BIOTINYL_LIPOYL"/>
    <property type="match status" value="1"/>
</dbReference>
<sequence>MSEADASTFSLPDLGEGLTEAEIVSWLVAVGDEIAVDQPVAEVETAKASVEVPSPYGGTVTGLHGAVGEVVAVGAPLITVVPAAGLSEPGGRAPANTRTTVPDAREGPGPAGGNGAAGSDADSGAVLVGYGTGRGTRPTRRRVRGKGGPSRSTATGGPPAPPAEPLPGEGGTTGKEPIRVVSPLVRRLAREHGIDVAELRGSGENGLVLRRDVRARIEACAPSPAVGSPPAEPGTHRVPLRGAHRSMAEHLSRSRREIPEATVWVDADATGMLELRGQLNEAAPDRPVSVLALVARFALLGLARFPDLNAHFDTARQELVRHEAVHLGFAAQTPRGLVVPVVRGAHSLTTRELSARLGERAEAARSGVLAPADLGGGTFTVNNYGVFGVDGSAAIINHPEVAILGVGRILRRPWVVGDDVRPRPVVELTLAFDHRVCDGGVAGGFLRLVADCVERPHLLLGDL</sequence>
<dbReference type="Gene3D" id="4.10.320.10">
    <property type="entry name" value="E3-binding domain"/>
    <property type="match status" value="1"/>
</dbReference>
<accession>A0ABR9HJS5</accession>
<evidence type="ECO:0000256" key="6">
    <source>
        <dbReference type="RuleBase" id="RU003423"/>
    </source>
</evidence>
<dbReference type="InterPro" id="IPR036625">
    <property type="entry name" value="E3-bd_dom_sf"/>
</dbReference>
<dbReference type="GO" id="GO:0004742">
    <property type="term" value="F:dihydrolipoyllysine-residue acetyltransferase activity"/>
    <property type="evidence" value="ECO:0007669"/>
    <property type="project" value="UniProtKB-EC"/>
</dbReference>
<dbReference type="PANTHER" id="PTHR43178:SF5">
    <property type="entry name" value="LIPOAMIDE ACYLTRANSFERASE COMPONENT OF BRANCHED-CHAIN ALPHA-KETO ACID DEHYDROGENASE COMPLEX, MITOCHONDRIAL"/>
    <property type="match status" value="1"/>
</dbReference>
<dbReference type="Gene3D" id="3.30.559.10">
    <property type="entry name" value="Chloramphenicol acetyltransferase-like domain"/>
    <property type="match status" value="1"/>
</dbReference>
<evidence type="ECO:0000256" key="1">
    <source>
        <dbReference type="ARBA" id="ARBA00001938"/>
    </source>
</evidence>
<dbReference type="InterPro" id="IPR003016">
    <property type="entry name" value="2-oxoA_DH_lipoyl-BS"/>
</dbReference>
<keyword evidence="11" id="KW-1185">Reference proteome</keyword>
<keyword evidence="3 6" id="KW-0808">Transferase</keyword>
<keyword evidence="10" id="KW-0670">Pyruvate</keyword>
<dbReference type="Gene3D" id="2.40.50.100">
    <property type="match status" value="1"/>
</dbReference>
<dbReference type="PROSITE" id="PS00189">
    <property type="entry name" value="LIPOYL"/>
    <property type="match status" value="1"/>
</dbReference>
<evidence type="ECO:0000259" key="9">
    <source>
        <dbReference type="PROSITE" id="PS51826"/>
    </source>
</evidence>
<dbReference type="Pfam" id="PF00198">
    <property type="entry name" value="2-oxoacid_dh"/>
    <property type="match status" value="1"/>
</dbReference>
<evidence type="ECO:0000256" key="4">
    <source>
        <dbReference type="ARBA" id="ARBA00022823"/>
    </source>
</evidence>
<feature type="domain" description="Lipoyl-binding" evidence="8">
    <location>
        <begin position="6"/>
        <end position="81"/>
    </location>
</feature>
<keyword evidence="5 6" id="KW-0012">Acyltransferase</keyword>
<gene>
    <name evidence="10" type="ORF">H4W79_003489</name>
</gene>
<keyword evidence="4 6" id="KW-0450">Lipoyl</keyword>
<dbReference type="EC" id="2.3.1.-" evidence="6"/>
<dbReference type="SUPFAM" id="SSF51230">
    <property type="entry name" value="Single hybrid motif"/>
    <property type="match status" value="1"/>
</dbReference>
<name>A0ABR9HJS5_9ACTN</name>
<dbReference type="RefSeq" id="WP_191272510.1">
    <property type="nucleotide sequence ID" value="NZ_BMXJ01000005.1"/>
</dbReference>